<evidence type="ECO:0000313" key="1">
    <source>
        <dbReference type="EMBL" id="MBP5858907.1"/>
    </source>
</evidence>
<dbReference type="EMBL" id="JAGMWN010000012">
    <property type="protein sequence ID" value="MBP5858907.1"/>
    <property type="molecule type" value="Genomic_DNA"/>
</dbReference>
<reference evidence="1" key="1">
    <citation type="submission" date="2021-04" db="EMBL/GenBank/DDBJ databases">
        <authorList>
            <person name="Zhang D.-C."/>
        </authorList>
    </citation>
    <scope>NUCLEOTIDE SEQUENCE</scope>
    <source>
        <strain evidence="1">CGMCC 1.15697</strain>
    </source>
</reference>
<dbReference type="AlphaFoldDB" id="A0A8J7SBD9"/>
<dbReference type="RefSeq" id="WP_210683497.1">
    <property type="nucleotide sequence ID" value="NZ_JAGMWN010000012.1"/>
</dbReference>
<protein>
    <submittedName>
        <fullName evidence="1">Uncharacterized protein</fullName>
    </submittedName>
</protein>
<dbReference type="Proteomes" id="UP000672602">
    <property type="component" value="Unassembled WGS sequence"/>
</dbReference>
<proteinExistence type="predicted"/>
<name>A0A8J7SBD9_9PROT</name>
<comment type="caution">
    <text evidence="1">The sequence shown here is derived from an EMBL/GenBank/DDBJ whole genome shotgun (WGS) entry which is preliminary data.</text>
</comment>
<organism evidence="1 2">
    <name type="scientific">Marivibrio halodurans</name>
    <dbReference type="NCBI Taxonomy" id="2039722"/>
    <lineage>
        <taxon>Bacteria</taxon>
        <taxon>Pseudomonadati</taxon>
        <taxon>Pseudomonadota</taxon>
        <taxon>Alphaproteobacteria</taxon>
        <taxon>Rhodospirillales</taxon>
        <taxon>Rhodospirillaceae</taxon>
        <taxon>Marivibrio</taxon>
    </lineage>
</organism>
<keyword evidence="2" id="KW-1185">Reference proteome</keyword>
<gene>
    <name evidence="1" type="ORF">KAJ83_17945</name>
</gene>
<accession>A0A8J7SBD9</accession>
<sequence>MAADIRTAIAKAIKQADRSWFNENYDKQAAAVLQTLRRDGYAIVPVEPDAGTIEAGVEAMQAGRHRPADVLRSLYRAMVAAGRAD</sequence>
<evidence type="ECO:0000313" key="2">
    <source>
        <dbReference type="Proteomes" id="UP000672602"/>
    </source>
</evidence>